<accession>A0A6J6YW73</accession>
<proteinExistence type="predicted"/>
<evidence type="ECO:0000259" key="1">
    <source>
        <dbReference type="Pfam" id="PF00535"/>
    </source>
</evidence>
<dbReference type="EMBL" id="CAFAAO010000027">
    <property type="protein sequence ID" value="CAB4813702.1"/>
    <property type="molecule type" value="Genomic_DNA"/>
</dbReference>
<protein>
    <submittedName>
        <fullName evidence="2">Unannotated protein</fullName>
    </submittedName>
</protein>
<organism evidence="2">
    <name type="scientific">freshwater metagenome</name>
    <dbReference type="NCBI Taxonomy" id="449393"/>
    <lineage>
        <taxon>unclassified sequences</taxon>
        <taxon>metagenomes</taxon>
        <taxon>ecological metagenomes</taxon>
    </lineage>
</organism>
<feature type="domain" description="Glycosyltransferase 2-like" evidence="1">
    <location>
        <begin position="7"/>
        <end position="107"/>
    </location>
</feature>
<dbReference type="InterPro" id="IPR001173">
    <property type="entry name" value="Glyco_trans_2-like"/>
</dbReference>
<dbReference type="PANTHER" id="PTHR22916">
    <property type="entry name" value="GLYCOSYLTRANSFERASE"/>
    <property type="match status" value="1"/>
</dbReference>
<dbReference type="Pfam" id="PF00535">
    <property type="entry name" value="Glycos_transf_2"/>
    <property type="match status" value="1"/>
</dbReference>
<evidence type="ECO:0000313" key="2">
    <source>
        <dbReference type="EMBL" id="CAB4813702.1"/>
    </source>
</evidence>
<dbReference type="InterPro" id="IPR029044">
    <property type="entry name" value="Nucleotide-diphossugar_trans"/>
</dbReference>
<dbReference type="CDD" id="cd06433">
    <property type="entry name" value="GT_2_WfgS_like"/>
    <property type="match status" value="1"/>
</dbReference>
<sequence>MHYPKITIITPSFNSSRFIESTLKSVIDQQYPNLEYIVMDGGSTDGTVEIIARYEKHLATWVSEKDLGQYDAINKGFTKSSGEILCWLNADDMLLPNSLFLVADIFRNLPQVEWLSSLKPGSWDANGHLVSVDILPGFSQKSFLDGLYLPTTNKKGYWLQQESTFWRRSLWEKSGSSIPNYTLAGDFALWCAFYEHTDLYGVDYPLAGFRMIEGQRSEDFHNYMLQANEALSQLRKQLAWTPHFSRLLNYGKLSQIPRVRHWLKSKFGYSGQRITKTNLRALDAPWKIESDSFLP</sequence>
<dbReference type="SUPFAM" id="SSF53448">
    <property type="entry name" value="Nucleotide-diphospho-sugar transferases"/>
    <property type="match status" value="1"/>
</dbReference>
<reference evidence="2" key="1">
    <citation type="submission" date="2020-05" db="EMBL/GenBank/DDBJ databases">
        <authorList>
            <person name="Chiriac C."/>
            <person name="Salcher M."/>
            <person name="Ghai R."/>
            <person name="Kavagutti S V."/>
        </authorList>
    </citation>
    <scope>NUCLEOTIDE SEQUENCE</scope>
</reference>
<dbReference type="PANTHER" id="PTHR22916:SF65">
    <property type="entry name" value="SLR1065 PROTEIN"/>
    <property type="match status" value="1"/>
</dbReference>
<gene>
    <name evidence="2" type="ORF">UFOPK3037_01505</name>
</gene>
<name>A0A6J6YW73_9ZZZZ</name>
<dbReference type="AlphaFoldDB" id="A0A6J6YW73"/>
<dbReference type="Gene3D" id="3.90.550.10">
    <property type="entry name" value="Spore Coat Polysaccharide Biosynthesis Protein SpsA, Chain A"/>
    <property type="match status" value="1"/>
</dbReference>